<name>Q17I63_AEDAE</name>
<dbReference type="InterPro" id="IPR031311">
    <property type="entry name" value="CHIT_BIND_RR_consensus"/>
</dbReference>
<dbReference type="Proteomes" id="UP000682892">
    <property type="component" value="Chromosome 3"/>
</dbReference>
<dbReference type="STRING" id="7159.Q17I63"/>
<evidence type="ECO:0000256" key="3">
    <source>
        <dbReference type="SAM" id="SignalP"/>
    </source>
</evidence>
<evidence type="ECO:0000256" key="1">
    <source>
        <dbReference type="ARBA" id="ARBA00022460"/>
    </source>
</evidence>
<dbReference type="PRINTS" id="PR00947">
    <property type="entry name" value="CUTICLE"/>
</dbReference>
<dbReference type="VEuPathDB" id="VectorBase:AAEL002458"/>
<protein>
    <submittedName>
        <fullName evidence="4">AAEL002441-PA</fullName>
    </submittedName>
</protein>
<keyword evidence="3" id="KW-0732">Signal</keyword>
<dbReference type="Pfam" id="PF00379">
    <property type="entry name" value="Chitin_bind_4"/>
    <property type="match status" value="1"/>
</dbReference>
<dbReference type="EMBL" id="CH477242">
    <property type="protein sequence ID" value="EAT46366.1"/>
    <property type="molecule type" value="Genomic_DNA"/>
</dbReference>
<reference evidence="4" key="3">
    <citation type="submission" date="2012-09" db="EMBL/GenBank/DDBJ databases">
        <authorList>
            <consortium name="VectorBase"/>
        </authorList>
    </citation>
    <scope>NUCLEOTIDE SEQUENCE</scope>
    <source>
        <strain evidence="4">Liverpool</strain>
    </source>
</reference>
<dbReference type="AlphaFoldDB" id="Q17I63"/>
<dbReference type="InterPro" id="IPR000618">
    <property type="entry name" value="Insect_cuticle"/>
</dbReference>
<dbReference type="PROSITE" id="PS00233">
    <property type="entry name" value="CHIT_BIND_RR_1"/>
    <property type="match status" value="1"/>
</dbReference>
<gene>
    <name evidence="4" type="ORF">AaeL_AAEL002441</name>
</gene>
<dbReference type="PhylomeDB" id="Q17I63"/>
<dbReference type="HOGENOM" id="CLU_065450_7_3_1"/>
<reference evidence="4" key="2">
    <citation type="journal article" date="2007" name="Science">
        <title>Genome sequence of Aedes aegypti, a major arbovirus vector.</title>
        <authorList>
            <person name="Nene V."/>
            <person name="Wortman J.R."/>
            <person name="Lawson D."/>
            <person name="Haas B."/>
            <person name="Kodira C."/>
            <person name="Tu Z.J."/>
            <person name="Loftus B."/>
            <person name="Xi Z."/>
            <person name="Megy K."/>
            <person name="Grabherr M."/>
            <person name="Ren Q."/>
            <person name="Zdobnov E.M."/>
            <person name="Lobo N.F."/>
            <person name="Campbell K.S."/>
            <person name="Brown S.E."/>
            <person name="Bonaldo M.F."/>
            <person name="Zhu J."/>
            <person name="Sinkins S.P."/>
            <person name="Hogenkamp D.G."/>
            <person name="Amedeo P."/>
            <person name="Arensburger P."/>
            <person name="Atkinson P.W."/>
            <person name="Bidwell S."/>
            <person name="Biedler J."/>
            <person name="Birney E."/>
            <person name="Bruggner R.V."/>
            <person name="Costas J."/>
            <person name="Coy M.R."/>
            <person name="Crabtree J."/>
            <person name="Crawford M."/>
            <person name="Debruyn B."/>
            <person name="Decaprio D."/>
            <person name="Eiglmeier K."/>
            <person name="Eisenstadt E."/>
            <person name="El-Dorry H."/>
            <person name="Gelbart W.M."/>
            <person name="Gomes S.L."/>
            <person name="Hammond M."/>
            <person name="Hannick L.I."/>
            <person name="Hogan J.R."/>
            <person name="Holmes M.H."/>
            <person name="Jaffe D."/>
            <person name="Johnston J.S."/>
            <person name="Kennedy R.C."/>
            <person name="Koo H."/>
            <person name="Kravitz S."/>
            <person name="Kriventseva E.V."/>
            <person name="Kulp D."/>
            <person name="Labutti K."/>
            <person name="Lee E."/>
            <person name="Li S."/>
            <person name="Lovin D.D."/>
            <person name="Mao C."/>
            <person name="Mauceli E."/>
            <person name="Menck C.F."/>
            <person name="Miller J.R."/>
            <person name="Montgomery P."/>
            <person name="Mori A."/>
            <person name="Nascimento A.L."/>
            <person name="Naveira H.F."/>
            <person name="Nusbaum C."/>
            <person name="O'leary S."/>
            <person name="Orvis J."/>
            <person name="Pertea M."/>
            <person name="Quesneville H."/>
            <person name="Reidenbach K.R."/>
            <person name="Rogers Y.H."/>
            <person name="Roth C.W."/>
            <person name="Schneider J.R."/>
            <person name="Schatz M."/>
            <person name="Shumway M."/>
            <person name="Stanke M."/>
            <person name="Stinson E.O."/>
            <person name="Tubio J.M."/>
            <person name="Vanzee J.P."/>
            <person name="Verjovski-Almeida S."/>
            <person name="Werner D."/>
            <person name="White O."/>
            <person name="Wyder S."/>
            <person name="Zeng Q."/>
            <person name="Zhao Q."/>
            <person name="Zhao Y."/>
            <person name="Hill C.A."/>
            <person name="Raikhel A.S."/>
            <person name="Soares M.B."/>
            <person name="Knudson D.L."/>
            <person name="Lee N.H."/>
            <person name="Galagan J."/>
            <person name="Salzberg S.L."/>
            <person name="Paulsen I.T."/>
            <person name="Dimopoulos G."/>
            <person name="Collins F.H."/>
            <person name="Birren B."/>
            <person name="Fraser-Liggett C.M."/>
            <person name="Severson D.W."/>
        </authorList>
    </citation>
    <scope>NUCLEOTIDE SEQUENCE [LARGE SCALE GENOMIC DNA]</scope>
    <source>
        <strain evidence="4">Liverpool</strain>
    </source>
</reference>
<reference evidence="4" key="1">
    <citation type="submission" date="2005-10" db="EMBL/GenBank/DDBJ databases">
        <authorList>
            <person name="Loftus B.J."/>
            <person name="Nene V.M."/>
            <person name="Hannick L.I."/>
            <person name="Bidwell S."/>
            <person name="Haas B."/>
            <person name="Amedeo P."/>
            <person name="Orvis J."/>
            <person name="Wortman J.R."/>
            <person name="White O.R."/>
            <person name="Salzberg S."/>
            <person name="Shumway M."/>
            <person name="Koo H."/>
            <person name="Zhao Y."/>
            <person name="Holmes M."/>
            <person name="Miller J."/>
            <person name="Schatz M."/>
            <person name="Pop M."/>
            <person name="Pai G."/>
            <person name="Utterback T."/>
            <person name="Rogers Y.-H."/>
            <person name="Kravitz S."/>
            <person name="Fraser C.M."/>
        </authorList>
    </citation>
    <scope>NUCLEOTIDE SEQUENCE</scope>
    <source>
        <strain evidence="4">Liverpool</strain>
    </source>
</reference>
<dbReference type="PANTHER" id="PTHR10380">
    <property type="entry name" value="CUTICLE PROTEIN"/>
    <property type="match status" value="1"/>
</dbReference>
<dbReference type="GO" id="GO:0008010">
    <property type="term" value="F:structural constituent of chitin-based larval cuticle"/>
    <property type="evidence" value="ECO:0007669"/>
    <property type="project" value="TreeGrafter"/>
</dbReference>
<evidence type="ECO:0000313" key="4">
    <source>
        <dbReference type="EMBL" id="EAT46366.1"/>
    </source>
</evidence>
<dbReference type="InterPro" id="IPR050468">
    <property type="entry name" value="Cuticle_Struct_Prot"/>
</dbReference>
<sequence>MLRELLIAIVIVTIGVLAVSGIPKSKKNDSLPTVVHEYNDIESDEINWGYRLSDGREVDQTILTTILDDGREALEIDGSYTYFGPDGIEYGVEYTADENGYRPTIITPPLVTATHMSHINGHPTTGFPTVYPSPVPTYTFLPETTTTTGISNECLLSLVGCGK</sequence>
<evidence type="ECO:0000313" key="5">
    <source>
        <dbReference type="Proteomes" id="UP000682892"/>
    </source>
</evidence>
<dbReference type="PaxDb" id="7159-AAEL002441-PA"/>
<feature type="chain" id="PRO_5014307936" evidence="3">
    <location>
        <begin position="19"/>
        <end position="163"/>
    </location>
</feature>
<dbReference type="PANTHER" id="PTHR10380:SF192">
    <property type="entry name" value="GEO02312P1"/>
    <property type="match status" value="1"/>
</dbReference>
<feature type="signal peptide" evidence="3">
    <location>
        <begin position="1"/>
        <end position="18"/>
    </location>
</feature>
<organism evidence="4 5">
    <name type="scientific">Aedes aegypti</name>
    <name type="common">Yellowfever mosquito</name>
    <name type="synonym">Culex aegypti</name>
    <dbReference type="NCBI Taxonomy" id="7159"/>
    <lineage>
        <taxon>Eukaryota</taxon>
        <taxon>Metazoa</taxon>
        <taxon>Ecdysozoa</taxon>
        <taxon>Arthropoda</taxon>
        <taxon>Hexapoda</taxon>
        <taxon>Insecta</taxon>
        <taxon>Pterygota</taxon>
        <taxon>Neoptera</taxon>
        <taxon>Endopterygota</taxon>
        <taxon>Diptera</taxon>
        <taxon>Nematocera</taxon>
        <taxon>Culicoidea</taxon>
        <taxon>Culicidae</taxon>
        <taxon>Culicinae</taxon>
        <taxon>Aedini</taxon>
        <taxon>Aedes</taxon>
        <taxon>Stegomyia</taxon>
    </lineage>
</organism>
<proteinExistence type="predicted"/>
<accession>Q17I63</accession>
<dbReference type="OMA" id="MSHINGH"/>
<keyword evidence="1 2" id="KW-0193">Cuticle</keyword>
<evidence type="ECO:0000256" key="2">
    <source>
        <dbReference type="PROSITE-ProRule" id="PRU00497"/>
    </source>
</evidence>
<dbReference type="PROSITE" id="PS51155">
    <property type="entry name" value="CHIT_BIND_RR_2"/>
    <property type="match status" value="1"/>
</dbReference>
<dbReference type="GO" id="GO:0062129">
    <property type="term" value="C:chitin-based extracellular matrix"/>
    <property type="evidence" value="ECO:0007669"/>
    <property type="project" value="TreeGrafter"/>
</dbReference>